<reference evidence="1 2" key="1">
    <citation type="submission" date="2020-05" db="EMBL/GenBank/DDBJ databases">
        <title>Genome Sequencing of Type Strains.</title>
        <authorList>
            <person name="Lemaire J.F."/>
            <person name="Inderbitzin P."/>
            <person name="Gregorio O.A."/>
            <person name="Collins S.B."/>
            <person name="Wespe N."/>
            <person name="Knight-Connoni V."/>
        </authorList>
    </citation>
    <scope>NUCLEOTIDE SEQUENCE [LARGE SCALE GENOMIC DNA]</scope>
    <source>
        <strain evidence="1 2">LMG 21957</strain>
    </source>
</reference>
<dbReference type="AlphaFoldDB" id="A0A7Y6BUK4"/>
<dbReference type="EMBL" id="JABMCB010000134">
    <property type="protein sequence ID" value="NUU74254.1"/>
    <property type="molecule type" value="Genomic_DNA"/>
</dbReference>
<gene>
    <name evidence="1" type="ORF">HP552_03070</name>
</gene>
<organism evidence="1 2">
    <name type="scientific">Paenibacillus xylanilyticus</name>
    <dbReference type="NCBI Taxonomy" id="248903"/>
    <lineage>
        <taxon>Bacteria</taxon>
        <taxon>Bacillati</taxon>
        <taxon>Bacillota</taxon>
        <taxon>Bacilli</taxon>
        <taxon>Bacillales</taxon>
        <taxon>Paenibacillaceae</taxon>
        <taxon>Paenibacillus</taxon>
    </lineage>
</organism>
<proteinExistence type="predicted"/>
<sequence>MKTRKINVPKGYVPATYEELAVIAGIPTREARRGVDEMEKAGIVKIIKFGDVLFYKLNL</sequence>
<evidence type="ECO:0000313" key="2">
    <source>
        <dbReference type="Proteomes" id="UP000526125"/>
    </source>
</evidence>
<keyword evidence="2" id="KW-1185">Reference proteome</keyword>
<dbReference type="RefSeq" id="WP_175394188.1">
    <property type="nucleotide sequence ID" value="NZ_JABMCB010000134.1"/>
</dbReference>
<dbReference type="Proteomes" id="UP000526125">
    <property type="component" value="Unassembled WGS sequence"/>
</dbReference>
<accession>A0A7Y6BUK4</accession>
<protein>
    <submittedName>
        <fullName evidence="1">Uncharacterized protein</fullName>
    </submittedName>
</protein>
<comment type="caution">
    <text evidence="1">The sequence shown here is derived from an EMBL/GenBank/DDBJ whole genome shotgun (WGS) entry which is preliminary data.</text>
</comment>
<evidence type="ECO:0000313" key="1">
    <source>
        <dbReference type="EMBL" id="NUU74254.1"/>
    </source>
</evidence>
<name>A0A7Y6BUK4_9BACL</name>